<dbReference type="Proteomes" id="UP000643701">
    <property type="component" value="Unassembled WGS sequence"/>
</dbReference>
<dbReference type="PANTHER" id="PTHR42852:SF6">
    <property type="entry name" value="THIOL:DISULFIDE INTERCHANGE PROTEIN DSBE"/>
    <property type="match status" value="1"/>
</dbReference>
<dbReference type="InterPro" id="IPR050553">
    <property type="entry name" value="Thioredoxin_ResA/DsbE_sf"/>
</dbReference>
<evidence type="ECO:0000313" key="7">
    <source>
        <dbReference type="Proteomes" id="UP000643701"/>
    </source>
</evidence>
<comment type="caution">
    <text evidence="6">The sequence shown here is derived from an EMBL/GenBank/DDBJ whole genome shotgun (WGS) entry which is preliminary data.</text>
</comment>
<feature type="domain" description="Thioredoxin" evidence="5">
    <location>
        <begin position="10"/>
        <end position="168"/>
    </location>
</feature>
<dbReference type="GO" id="GO:0017004">
    <property type="term" value="P:cytochrome complex assembly"/>
    <property type="evidence" value="ECO:0007669"/>
    <property type="project" value="UniProtKB-KW"/>
</dbReference>
<dbReference type="RefSeq" id="WP_166399141.1">
    <property type="nucleotide sequence ID" value="NZ_JAANAS010000002.1"/>
</dbReference>
<dbReference type="PROSITE" id="PS51257">
    <property type="entry name" value="PROKAR_LIPOPROTEIN"/>
    <property type="match status" value="1"/>
</dbReference>
<keyword evidence="2" id="KW-0201">Cytochrome c-type biogenesis</keyword>
<evidence type="ECO:0000259" key="5">
    <source>
        <dbReference type="PROSITE" id="PS51352"/>
    </source>
</evidence>
<evidence type="ECO:0000256" key="1">
    <source>
        <dbReference type="ARBA" id="ARBA00004196"/>
    </source>
</evidence>
<keyword evidence="4" id="KW-0676">Redox-active center</keyword>
<evidence type="ECO:0000256" key="3">
    <source>
        <dbReference type="ARBA" id="ARBA00023157"/>
    </source>
</evidence>
<dbReference type="InterPro" id="IPR036249">
    <property type="entry name" value="Thioredoxin-like_sf"/>
</dbReference>
<dbReference type="AlphaFoldDB" id="A0A967AAW8"/>
<dbReference type="PANTHER" id="PTHR42852">
    <property type="entry name" value="THIOL:DISULFIDE INTERCHANGE PROTEIN DSBE"/>
    <property type="match status" value="1"/>
</dbReference>
<evidence type="ECO:0000256" key="2">
    <source>
        <dbReference type="ARBA" id="ARBA00022748"/>
    </source>
</evidence>
<dbReference type="SUPFAM" id="SSF52833">
    <property type="entry name" value="Thioredoxin-like"/>
    <property type="match status" value="1"/>
</dbReference>
<gene>
    <name evidence="6" type="ORF">G7034_01225</name>
</gene>
<sequence>MKKYITLLLLVLLSCNEDNKVEQTEHRVWELADIPTLNFDEFEPMLIETSNRIQVINFWATWCAPCIEEMPYFEDLAEKYKDKIDLKFVSLDRPEEKESKVLVFANKKNIRNDIILLDDPRSHYWIPKVYENWSGATPATLIFNADTRLFYEKPFSKEELERELKKFM</sequence>
<dbReference type="PROSITE" id="PS51352">
    <property type="entry name" value="THIOREDOXIN_2"/>
    <property type="match status" value="1"/>
</dbReference>
<reference evidence="6" key="1">
    <citation type="submission" date="2020-03" db="EMBL/GenBank/DDBJ databases">
        <title>Psychroflexus Maritimus sp. nov., isolate from marine sediment.</title>
        <authorList>
            <person name="Zhong Y.-L."/>
        </authorList>
    </citation>
    <scope>NUCLEOTIDE SEQUENCE</scope>
    <source>
        <strain evidence="6">C1</strain>
    </source>
</reference>
<name>A0A967AAW8_9FLAO</name>
<accession>A0A967AAW8</accession>
<dbReference type="InterPro" id="IPR013766">
    <property type="entry name" value="Thioredoxin_domain"/>
</dbReference>
<keyword evidence="7" id="KW-1185">Reference proteome</keyword>
<comment type="subcellular location">
    <subcellularLocation>
        <location evidence="1">Cell envelope</location>
    </subcellularLocation>
</comment>
<dbReference type="CDD" id="cd02966">
    <property type="entry name" value="TlpA_like_family"/>
    <property type="match status" value="1"/>
</dbReference>
<dbReference type="GO" id="GO:0030313">
    <property type="term" value="C:cell envelope"/>
    <property type="evidence" value="ECO:0007669"/>
    <property type="project" value="UniProtKB-SubCell"/>
</dbReference>
<evidence type="ECO:0000313" key="6">
    <source>
        <dbReference type="EMBL" id="NGZ88869.1"/>
    </source>
</evidence>
<evidence type="ECO:0000256" key="4">
    <source>
        <dbReference type="ARBA" id="ARBA00023284"/>
    </source>
</evidence>
<keyword evidence="3" id="KW-1015">Disulfide bond</keyword>
<dbReference type="Pfam" id="PF00085">
    <property type="entry name" value="Thioredoxin"/>
    <property type="match status" value="1"/>
</dbReference>
<dbReference type="EMBL" id="JAANAS010000002">
    <property type="protein sequence ID" value="NGZ88869.1"/>
    <property type="molecule type" value="Genomic_DNA"/>
</dbReference>
<protein>
    <submittedName>
        <fullName evidence="6">TlpA family protein disulfide reductase</fullName>
    </submittedName>
</protein>
<organism evidence="6 7">
    <name type="scientific">Psychroflexus maritimus</name>
    <dbReference type="NCBI Taxonomy" id="2714865"/>
    <lineage>
        <taxon>Bacteria</taxon>
        <taxon>Pseudomonadati</taxon>
        <taxon>Bacteroidota</taxon>
        <taxon>Flavobacteriia</taxon>
        <taxon>Flavobacteriales</taxon>
        <taxon>Flavobacteriaceae</taxon>
        <taxon>Psychroflexus</taxon>
    </lineage>
</organism>
<dbReference type="Gene3D" id="3.40.30.10">
    <property type="entry name" value="Glutaredoxin"/>
    <property type="match status" value="1"/>
</dbReference>
<proteinExistence type="predicted"/>